<evidence type="ECO:0000313" key="5">
    <source>
        <dbReference type="EMBL" id="OIR09047.1"/>
    </source>
</evidence>
<organism evidence="5">
    <name type="scientific">mine drainage metagenome</name>
    <dbReference type="NCBI Taxonomy" id="410659"/>
    <lineage>
        <taxon>unclassified sequences</taxon>
        <taxon>metagenomes</taxon>
        <taxon>ecological metagenomes</taxon>
    </lineage>
</organism>
<dbReference type="PRINTS" id="PR00455">
    <property type="entry name" value="HTHTETR"/>
</dbReference>
<gene>
    <name evidence="5" type="primary">slmA_3</name>
    <name evidence="5" type="ORF">GALL_86530</name>
</gene>
<evidence type="ECO:0000256" key="3">
    <source>
        <dbReference type="ARBA" id="ARBA00023163"/>
    </source>
</evidence>
<protein>
    <submittedName>
        <fullName evidence="5">Nucleoid occlusion factor SlmA</fullName>
    </submittedName>
</protein>
<accession>A0A1J5SKS8</accession>
<dbReference type="InterPro" id="IPR001647">
    <property type="entry name" value="HTH_TetR"/>
</dbReference>
<keyword evidence="1" id="KW-0805">Transcription regulation</keyword>
<comment type="caution">
    <text evidence="5">The sequence shown here is derived from an EMBL/GenBank/DDBJ whole genome shotgun (WGS) entry which is preliminary data.</text>
</comment>
<keyword evidence="2" id="KW-0238">DNA-binding</keyword>
<keyword evidence="3" id="KW-0804">Transcription</keyword>
<dbReference type="GO" id="GO:0003700">
    <property type="term" value="F:DNA-binding transcription factor activity"/>
    <property type="evidence" value="ECO:0007669"/>
    <property type="project" value="TreeGrafter"/>
</dbReference>
<dbReference type="Pfam" id="PF00440">
    <property type="entry name" value="TetR_N"/>
    <property type="match status" value="1"/>
</dbReference>
<dbReference type="PANTHER" id="PTHR30055">
    <property type="entry name" value="HTH-TYPE TRANSCRIPTIONAL REGULATOR RUTR"/>
    <property type="match status" value="1"/>
</dbReference>
<dbReference type="Gene3D" id="1.10.357.10">
    <property type="entry name" value="Tetracycline Repressor, domain 2"/>
    <property type="match status" value="1"/>
</dbReference>
<dbReference type="SUPFAM" id="SSF46689">
    <property type="entry name" value="Homeodomain-like"/>
    <property type="match status" value="1"/>
</dbReference>
<evidence type="ECO:0000256" key="1">
    <source>
        <dbReference type="ARBA" id="ARBA00023015"/>
    </source>
</evidence>
<dbReference type="EMBL" id="MLJW01000028">
    <property type="protein sequence ID" value="OIR09047.1"/>
    <property type="molecule type" value="Genomic_DNA"/>
</dbReference>
<sequence>MSPGSDQAIQSMRKKPRQARSWTTVRTLFEATLQILEQEGEARLTTNRVAERAGFSIGTLYQYFPDMDAVLQTMIDLERRRVMADLDALLDRAERDGTGLEAVLTAFIHIITEAFGRGNAARRLLLKRAWKLDHTPPVVAAKQQIAARILKFLQIRNDPRYPPPDPQRLFLATRSVLGALRAAVLEEAALPDDPGFEPLLVRLALGTLAATPPVL</sequence>
<dbReference type="InterPro" id="IPR050109">
    <property type="entry name" value="HTH-type_TetR-like_transc_reg"/>
</dbReference>
<proteinExistence type="predicted"/>
<name>A0A1J5SKS8_9ZZZZ</name>
<feature type="domain" description="HTH tetR-type" evidence="4">
    <location>
        <begin position="22"/>
        <end position="82"/>
    </location>
</feature>
<reference evidence="5" key="1">
    <citation type="submission" date="2016-10" db="EMBL/GenBank/DDBJ databases">
        <title>Sequence of Gallionella enrichment culture.</title>
        <authorList>
            <person name="Poehlein A."/>
            <person name="Muehling M."/>
            <person name="Daniel R."/>
        </authorList>
    </citation>
    <scope>NUCLEOTIDE SEQUENCE</scope>
</reference>
<evidence type="ECO:0000259" key="4">
    <source>
        <dbReference type="PROSITE" id="PS50977"/>
    </source>
</evidence>
<evidence type="ECO:0000256" key="2">
    <source>
        <dbReference type="ARBA" id="ARBA00023125"/>
    </source>
</evidence>
<dbReference type="PROSITE" id="PS50977">
    <property type="entry name" value="HTH_TETR_2"/>
    <property type="match status" value="1"/>
</dbReference>
<dbReference type="InterPro" id="IPR009057">
    <property type="entry name" value="Homeodomain-like_sf"/>
</dbReference>
<dbReference type="PANTHER" id="PTHR30055:SF234">
    <property type="entry name" value="HTH-TYPE TRANSCRIPTIONAL REGULATOR BETI"/>
    <property type="match status" value="1"/>
</dbReference>
<dbReference type="AlphaFoldDB" id="A0A1J5SKS8"/>
<dbReference type="GO" id="GO:0000976">
    <property type="term" value="F:transcription cis-regulatory region binding"/>
    <property type="evidence" value="ECO:0007669"/>
    <property type="project" value="TreeGrafter"/>
</dbReference>